<dbReference type="PANTHER" id="PTHR24093">
    <property type="entry name" value="CATION TRANSPORTING ATPASE"/>
    <property type="match status" value="1"/>
</dbReference>
<evidence type="ECO:0000256" key="2">
    <source>
        <dbReference type="ARBA" id="ARBA00022737"/>
    </source>
</evidence>
<dbReference type="Pfam" id="PF01535">
    <property type="entry name" value="PPR"/>
    <property type="match status" value="3"/>
</dbReference>
<dbReference type="GO" id="GO:0005388">
    <property type="term" value="F:P-type calcium transporter activity"/>
    <property type="evidence" value="ECO:0007669"/>
    <property type="project" value="TreeGrafter"/>
</dbReference>
<evidence type="ECO:0000256" key="4">
    <source>
        <dbReference type="PROSITE-ProRule" id="PRU00708"/>
    </source>
</evidence>
<dbReference type="InterPro" id="IPR006068">
    <property type="entry name" value="ATPase_P-typ_cation-transptr_C"/>
</dbReference>
<name>A0A9D4XRU8_PEA</name>
<feature type="repeat" description="PPR" evidence="4">
    <location>
        <begin position="51"/>
        <end position="85"/>
    </location>
</feature>
<protein>
    <recommendedName>
        <fullName evidence="6">Cation-transporting P-type ATPase C-terminal domain-containing protein</fullName>
    </recommendedName>
</protein>
<keyword evidence="5" id="KW-0472">Membrane</keyword>
<evidence type="ECO:0000256" key="5">
    <source>
        <dbReference type="SAM" id="Phobius"/>
    </source>
</evidence>
<dbReference type="InterPro" id="IPR023298">
    <property type="entry name" value="ATPase_P-typ_TM_dom_sf"/>
</dbReference>
<dbReference type="SUPFAM" id="SSF81665">
    <property type="entry name" value="Calcium ATPase, transmembrane domain M"/>
    <property type="match status" value="1"/>
</dbReference>
<dbReference type="PANTHER" id="PTHR24093:SF462">
    <property type="entry name" value="CALCIUM-TRANSPORTING ATPASE 11, PLASMA MEMBRANE-TYPE-RELATED"/>
    <property type="match status" value="1"/>
</dbReference>
<proteinExistence type="predicted"/>
<feature type="domain" description="Cation-transporting P-type ATPase C-terminal" evidence="6">
    <location>
        <begin position="195"/>
        <end position="351"/>
    </location>
</feature>
<keyword evidence="5" id="KW-0812">Transmembrane</keyword>
<keyword evidence="1" id="KW-0479">Metal-binding</keyword>
<dbReference type="GO" id="GO:0046872">
    <property type="term" value="F:metal ion binding"/>
    <property type="evidence" value="ECO:0007669"/>
    <property type="project" value="UniProtKB-KW"/>
</dbReference>
<evidence type="ECO:0000313" key="8">
    <source>
        <dbReference type="Proteomes" id="UP001058974"/>
    </source>
</evidence>
<sequence>MRNGHCHLALRVFNAMPYRDLFSWNLLLTGYVKNHKLSDARNLFDLMPHKDIVSWNTMLSGYVRSGCVDKAELVFDNMPYKDSITWNGLFAVYVQNGRLQEARRLFESKRDWEVISWNCLMGGYVKRKMLVTTVGMRTEWGKLMETLNEGGDDETPLQVKLNGVATIIGKIGLGFAIVTFLVLTIRFLVEKALHGALALATEPPNDGLLKKPPVGRGTNFITKTIWRNTIGQSIYQLIVLAILNFDGKRLLRIGGSDATEVLNTLIFNSFVFCQVFNEINSRDMEKINIFKGMFDCCIFLMIIFATVAFQAVIVEFLGAFASTVPLSWQFWLLSVLIGAISMPVAVILKRIPVENKNTTNKQHHDGYDALPSGPELA</sequence>
<dbReference type="GO" id="GO:0005886">
    <property type="term" value="C:plasma membrane"/>
    <property type="evidence" value="ECO:0007669"/>
    <property type="project" value="TreeGrafter"/>
</dbReference>
<organism evidence="7 8">
    <name type="scientific">Pisum sativum</name>
    <name type="common">Garden pea</name>
    <name type="synonym">Lathyrus oleraceus</name>
    <dbReference type="NCBI Taxonomy" id="3888"/>
    <lineage>
        <taxon>Eukaryota</taxon>
        <taxon>Viridiplantae</taxon>
        <taxon>Streptophyta</taxon>
        <taxon>Embryophyta</taxon>
        <taxon>Tracheophyta</taxon>
        <taxon>Spermatophyta</taxon>
        <taxon>Magnoliopsida</taxon>
        <taxon>eudicotyledons</taxon>
        <taxon>Gunneridae</taxon>
        <taxon>Pentapetalae</taxon>
        <taxon>rosids</taxon>
        <taxon>fabids</taxon>
        <taxon>Fabales</taxon>
        <taxon>Fabaceae</taxon>
        <taxon>Papilionoideae</taxon>
        <taxon>50 kb inversion clade</taxon>
        <taxon>NPAAA clade</taxon>
        <taxon>Hologalegina</taxon>
        <taxon>IRL clade</taxon>
        <taxon>Fabeae</taxon>
        <taxon>Lathyrus</taxon>
    </lineage>
</organism>
<evidence type="ECO:0000256" key="1">
    <source>
        <dbReference type="ARBA" id="ARBA00022723"/>
    </source>
</evidence>
<evidence type="ECO:0000259" key="6">
    <source>
        <dbReference type="Pfam" id="PF00689"/>
    </source>
</evidence>
<gene>
    <name evidence="7" type="ORF">KIW84_030237</name>
</gene>
<dbReference type="EMBL" id="JAMSHJ010000003">
    <property type="protein sequence ID" value="KAI5423940.1"/>
    <property type="molecule type" value="Genomic_DNA"/>
</dbReference>
<dbReference type="NCBIfam" id="TIGR00756">
    <property type="entry name" value="PPR"/>
    <property type="match status" value="3"/>
</dbReference>
<feature type="transmembrane region" description="Helical" evidence="5">
    <location>
        <begin position="328"/>
        <end position="348"/>
    </location>
</feature>
<evidence type="ECO:0000313" key="7">
    <source>
        <dbReference type="EMBL" id="KAI5423940.1"/>
    </source>
</evidence>
<dbReference type="Pfam" id="PF00689">
    <property type="entry name" value="Cation_ATPase_C"/>
    <property type="match status" value="1"/>
</dbReference>
<keyword evidence="5" id="KW-1133">Transmembrane helix</keyword>
<dbReference type="Proteomes" id="UP001058974">
    <property type="component" value="Chromosome 3"/>
</dbReference>
<accession>A0A9D4XRU8</accession>
<feature type="repeat" description="PPR" evidence="4">
    <location>
        <begin position="20"/>
        <end position="50"/>
    </location>
</feature>
<dbReference type="Gramene" id="Psat03G0023700-T1">
    <property type="protein sequence ID" value="KAI5423940.1"/>
    <property type="gene ID" value="KIW84_030237"/>
</dbReference>
<reference evidence="7 8" key="1">
    <citation type="journal article" date="2022" name="Nat. Genet.">
        <title>Improved pea reference genome and pan-genome highlight genomic features and evolutionary characteristics.</title>
        <authorList>
            <person name="Yang T."/>
            <person name="Liu R."/>
            <person name="Luo Y."/>
            <person name="Hu S."/>
            <person name="Wang D."/>
            <person name="Wang C."/>
            <person name="Pandey M.K."/>
            <person name="Ge S."/>
            <person name="Xu Q."/>
            <person name="Li N."/>
            <person name="Li G."/>
            <person name="Huang Y."/>
            <person name="Saxena R.K."/>
            <person name="Ji Y."/>
            <person name="Li M."/>
            <person name="Yan X."/>
            <person name="He Y."/>
            <person name="Liu Y."/>
            <person name="Wang X."/>
            <person name="Xiang C."/>
            <person name="Varshney R.K."/>
            <person name="Ding H."/>
            <person name="Gao S."/>
            <person name="Zong X."/>
        </authorList>
    </citation>
    <scope>NUCLEOTIDE SEQUENCE [LARGE SCALE GENOMIC DNA]</scope>
    <source>
        <strain evidence="7 8">cv. Zhongwan 6</strain>
    </source>
</reference>
<keyword evidence="3" id="KW-0460">Magnesium</keyword>
<dbReference type="Gene3D" id="1.25.40.10">
    <property type="entry name" value="Tetratricopeptide repeat domain"/>
    <property type="match status" value="1"/>
</dbReference>
<keyword evidence="8" id="KW-1185">Reference proteome</keyword>
<dbReference type="Gene3D" id="1.20.1110.10">
    <property type="entry name" value="Calcium-transporting ATPase, transmembrane domain"/>
    <property type="match status" value="2"/>
</dbReference>
<dbReference type="PROSITE" id="PS51375">
    <property type="entry name" value="PPR"/>
    <property type="match status" value="2"/>
</dbReference>
<dbReference type="AlphaFoldDB" id="A0A9D4XRU8"/>
<evidence type="ECO:0000256" key="3">
    <source>
        <dbReference type="ARBA" id="ARBA00022842"/>
    </source>
</evidence>
<comment type="caution">
    <text evidence="7">The sequence shown here is derived from an EMBL/GenBank/DDBJ whole genome shotgun (WGS) entry which is preliminary data.</text>
</comment>
<dbReference type="InterPro" id="IPR002885">
    <property type="entry name" value="PPR_rpt"/>
</dbReference>
<feature type="transmembrane region" description="Helical" evidence="5">
    <location>
        <begin position="167"/>
        <end position="189"/>
    </location>
</feature>
<dbReference type="InterPro" id="IPR011990">
    <property type="entry name" value="TPR-like_helical_dom_sf"/>
</dbReference>
<keyword evidence="2" id="KW-0677">Repeat</keyword>
<feature type="transmembrane region" description="Helical" evidence="5">
    <location>
        <begin position="296"/>
        <end position="322"/>
    </location>
</feature>